<evidence type="ECO:0000256" key="7">
    <source>
        <dbReference type="SAM" id="Phobius"/>
    </source>
</evidence>
<evidence type="ECO:0000256" key="1">
    <source>
        <dbReference type="ARBA" id="ARBA00004651"/>
    </source>
</evidence>
<organism evidence="9 10">
    <name type="scientific">Gordonia spumicola</name>
    <dbReference type="NCBI Taxonomy" id="589161"/>
    <lineage>
        <taxon>Bacteria</taxon>
        <taxon>Bacillati</taxon>
        <taxon>Actinomycetota</taxon>
        <taxon>Actinomycetes</taxon>
        <taxon>Mycobacteriales</taxon>
        <taxon>Gordoniaceae</taxon>
        <taxon>Gordonia</taxon>
    </lineage>
</organism>
<reference evidence="10" key="1">
    <citation type="submission" date="2019-06" db="EMBL/GenBank/DDBJ databases">
        <title>Gordonia isolated from sludge of a wastewater treatment plant.</title>
        <authorList>
            <person name="Tamura T."/>
            <person name="Aoyama K."/>
            <person name="Kang Y."/>
            <person name="Saito S."/>
            <person name="Akiyama N."/>
            <person name="Yazawa K."/>
            <person name="Gonoi T."/>
            <person name="Mikami Y."/>
        </authorList>
    </citation>
    <scope>NUCLEOTIDE SEQUENCE [LARGE SCALE GENOMIC DNA]</scope>
    <source>
        <strain evidence="10">NBRC 107696</strain>
    </source>
</reference>
<dbReference type="InterPro" id="IPR003838">
    <property type="entry name" value="ABC3_permease_C"/>
</dbReference>
<comment type="caution">
    <text evidence="9">The sequence shown here is derived from an EMBL/GenBank/DDBJ whole genome shotgun (WGS) entry which is preliminary data.</text>
</comment>
<sequence>MYIGWREIRDAKGRFVLITGVIALLSLMVVMLSSLAAGLGEESTSAVRALPGGVRTQTAADGSASSFTDSRVAPVPGVTSLGVATTRITVGERAAAVTAFGFSDVETVAVDPVTASSLGLRIGSMAQVGAATVTVDVVADVGEYAHTPVVRMPLSVWRQATGRDAVSALLTDADVPGTVHTAHADLPSLVPGYSSEHMSLLFIQVLLVVVSAVVVGGFFAVWTGQRVRPLAVVRAMGASRGYLLRDGLGQAAMVLAVGVVAGLLGGGFGAWVASAAVPIAFDPTTTAALVAGIVVLGLAGAGLALRSLVAVDPLIALNR</sequence>
<evidence type="ECO:0000313" key="9">
    <source>
        <dbReference type="EMBL" id="GEE01850.1"/>
    </source>
</evidence>
<dbReference type="EMBL" id="BJOV01000005">
    <property type="protein sequence ID" value="GEE01850.1"/>
    <property type="molecule type" value="Genomic_DNA"/>
</dbReference>
<keyword evidence="6 7" id="KW-0472">Membrane</keyword>
<dbReference type="PANTHER" id="PTHR43738:SF1">
    <property type="entry name" value="HEMIN TRANSPORT SYSTEM PERMEASE PROTEIN HRTB-RELATED"/>
    <property type="match status" value="1"/>
</dbReference>
<name>A0A7I9V9V7_9ACTN</name>
<dbReference type="Pfam" id="PF02687">
    <property type="entry name" value="FtsX"/>
    <property type="match status" value="1"/>
</dbReference>
<evidence type="ECO:0000256" key="4">
    <source>
        <dbReference type="ARBA" id="ARBA00022692"/>
    </source>
</evidence>
<dbReference type="RefSeq" id="WP_161895642.1">
    <property type="nucleotide sequence ID" value="NZ_BJOV01000005.1"/>
</dbReference>
<gene>
    <name evidence="9" type="ORF">nbrc107696_22960</name>
</gene>
<keyword evidence="3" id="KW-1003">Cell membrane</keyword>
<comment type="subcellular location">
    <subcellularLocation>
        <location evidence="1">Cell membrane</location>
        <topology evidence="1">Multi-pass membrane protein</topology>
    </subcellularLocation>
</comment>
<accession>A0A7I9V9V7</accession>
<evidence type="ECO:0000259" key="8">
    <source>
        <dbReference type="Pfam" id="PF02687"/>
    </source>
</evidence>
<dbReference type="Proteomes" id="UP000444960">
    <property type="component" value="Unassembled WGS sequence"/>
</dbReference>
<protein>
    <submittedName>
        <fullName evidence="9">ABC transporter permease</fullName>
    </submittedName>
</protein>
<keyword evidence="4 7" id="KW-0812">Transmembrane</keyword>
<evidence type="ECO:0000256" key="3">
    <source>
        <dbReference type="ARBA" id="ARBA00022475"/>
    </source>
</evidence>
<evidence type="ECO:0000256" key="5">
    <source>
        <dbReference type="ARBA" id="ARBA00022989"/>
    </source>
</evidence>
<feature type="domain" description="ABC3 transporter permease C-terminal" evidence="8">
    <location>
        <begin position="202"/>
        <end position="309"/>
    </location>
</feature>
<evidence type="ECO:0000313" key="10">
    <source>
        <dbReference type="Proteomes" id="UP000444960"/>
    </source>
</evidence>
<evidence type="ECO:0000256" key="2">
    <source>
        <dbReference type="ARBA" id="ARBA00022448"/>
    </source>
</evidence>
<keyword evidence="5 7" id="KW-1133">Transmembrane helix</keyword>
<dbReference type="GO" id="GO:0005886">
    <property type="term" value="C:plasma membrane"/>
    <property type="evidence" value="ECO:0007669"/>
    <property type="project" value="UniProtKB-SubCell"/>
</dbReference>
<feature type="transmembrane region" description="Helical" evidence="7">
    <location>
        <begin position="201"/>
        <end position="222"/>
    </location>
</feature>
<dbReference type="OrthoDB" id="5242186at2"/>
<feature type="transmembrane region" description="Helical" evidence="7">
    <location>
        <begin position="252"/>
        <end position="281"/>
    </location>
</feature>
<keyword evidence="2" id="KW-0813">Transport</keyword>
<feature type="transmembrane region" description="Helical" evidence="7">
    <location>
        <begin position="15"/>
        <end position="37"/>
    </location>
</feature>
<dbReference type="AlphaFoldDB" id="A0A7I9V9V7"/>
<dbReference type="InterPro" id="IPR051125">
    <property type="entry name" value="ABC-4/HrtB_transporter"/>
</dbReference>
<keyword evidence="10" id="KW-1185">Reference proteome</keyword>
<proteinExistence type="predicted"/>
<dbReference type="PANTHER" id="PTHR43738">
    <property type="entry name" value="ABC TRANSPORTER, MEMBRANE PROTEIN"/>
    <property type="match status" value="1"/>
</dbReference>
<feature type="transmembrane region" description="Helical" evidence="7">
    <location>
        <begin position="287"/>
        <end position="309"/>
    </location>
</feature>
<evidence type="ECO:0000256" key="6">
    <source>
        <dbReference type="ARBA" id="ARBA00023136"/>
    </source>
</evidence>